<gene>
    <name evidence="2" type="ORF">A2801_00605</name>
</gene>
<reference evidence="2 3" key="1">
    <citation type="journal article" date="2016" name="Nat. Commun.">
        <title>Thousands of microbial genomes shed light on interconnected biogeochemical processes in an aquifer system.</title>
        <authorList>
            <person name="Anantharaman K."/>
            <person name="Brown C.T."/>
            <person name="Hug L.A."/>
            <person name="Sharon I."/>
            <person name="Castelle C.J."/>
            <person name="Probst A.J."/>
            <person name="Thomas B.C."/>
            <person name="Singh A."/>
            <person name="Wilkins M.J."/>
            <person name="Karaoz U."/>
            <person name="Brodie E.L."/>
            <person name="Williams K.H."/>
            <person name="Hubbard S.S."/>
            <person name="Banfield J.F."/>
        </authorList>
    </citation>
    <scope>NUCLEOTIDE SEQUENCE [LARGE SCALE GENOMIC DNA]</scope>
</reference>
<dbReference type="STRING" id="1802500.A2801_00605"/>
<keyword evidence="1" id="KW-1133">Transmembrane helix</keyword>
<dbReference type="EMBL" id="MGGM01000010">
    <property type="protein sequence ID" value="OGM29657.1"/>
    <property type="molecule type" value="Genomic_DNA"/>
</dbReference>
<dbReference type="AlphaFoldDB" id="A0A1F7YQZ1"/>
<comment type="caution">
    <text evidence="2">The sequence shown here is derived from an EMBL/GenBank/DDBJ whole genome shotgun (WGS) entry which is preliminary data.</text>
</comment>
<accession>A0A1F7YQZ1</accession>
<proteinExistence type="predicted"/>
<feature type="transmembrane region" description="Helical" evidence="1">
    <location>
        <begin position="12"/>
        <end position="34"/>
    </location>
</feature>
<protein>
    <submittedName>
        <fullName evidence="2">Uncharacterized protein</fullName>
    </submittedName>
</protein>
<keyword evidence="1" id="KW-0472">Membrane</keyword>
<organism evidence="2 3">
    <name type="scientific">Candidatus Woesebacteria bacterium RIFCSPHIGHO2_01_FULL_41_10</name>
    <dbReference type="NCBI Taxonomy" id="1802500"/>
    <lineage>
        <taxon>Bacteria</taxon>
        <taxon>Candidatus Woeseibacteriota</taxon>
    </lineage>
</organism>
<dbReference type="Proteomes" id="UP000177263">
    <property type="component" value="Unassembled WGS sequence"/>
</dbReference>
<sequence length="189" mass="20702">MKKAEETTQKPRFPFLMLGFLGVAIVLVTLAFLIPKKVAQHSLKVAGTPIAQYREKTAETPSPTPSASVSLRIADQAPGSEFRVEEVSGNEIGFVTFVVDEQMLGVSELVIGERFGVEVHTTRALTVGERIYVGFRIDDGNKEFEEDEDVQALNSLGVPVVTSFSITEAGMMVPYEQTPYVQTPYEGTL</sequence>
<evidence type="ECO:0000256" key="1">
    <source>
        <dbReference type="SAM" id="Phobius"/>
    </source>
</evidence>
<evidence type="ECO:0000313" key="3">
    <source>
        <dbReference type="Proteomes" id="UP000177263"/>
    </source>
</evidence>
<keyword evidence="1" id="KW-0812">Transmembrane</keyword>
<name>A0A1F7YQZ1_9BACT</name>
<evidence type="ECO:0000313" key="2">
    <source>
        <dbReference type="EMBL" id="OGM29657.1"/>
    </source>
</evidence>